<dbReference type="InterPro" id="IPR036291">
    <property type="entry name" value="NAD(P)-bd_dom_sf"/>
</dbReference>
<keyword evidence="2" id="KW-1185">Reference proteome</keyword>
<evidence type="ECO:0000313" key="1">
    <source>
        <dbReference type="EMBL" id="PVE48816.1"/>
    </source>
</evidence>
<dbReference type="EMBL" id="QDDR01000002">
    <property type="protein sequence ID" value="PVE48816.1"/>
    <property type="molecule type" value="Genomic_DNA"/>
</dbReference>
<proteinExistence type="predicted"/>
<dbReference type="OrthoDB" id="9809287at2"/>
<name>A0A2T7UW66_9RHOB</name>
<accession>A0A2T7UW66</accession>
<reference evidence="1 2" key="1">
    <citation type="journal article" date="2011" name="Syst. Appl. Microbiol.">
        <title>Defluviimonas denitrificans gen. nov., sp. nov., and Pararhodobacter aggregans gen. nov., sp. nov., non-phototrophic Rhodobacteraceae from the biofilter of a marine aquaculture.</title>
        <authorList>
            <person name="Foesel B.U."/>
            <person name="Drake H.L."/>
            <person name="Schramm A."/>
        </authorList>
    </citation>
    <scope>NUCLEOTIDE SEQUENCE [LARGE SCALE GENOMIC DNA]</scope>
    <source>
        <strain evidence="1 2">D1-19</strain>
    </source>
</reference>
<comment type="caution">
    <text evidence="1">The sequence shown here is derived from an EMBL/GenBank/DDBJ whole genome shotgun (WGS) entry which is preliminary data.</text>
</comment>
<dbReference type="NCBIfam" id="NF009092">
    <property type="entry name" value="PRK12428.1"/>
    <property type="match status" value="1"/>
</dbReference>
<dbReference type="Gene3D" id="3.40.50.720">
    <property type="entry name" value="NAD(P)-binding Rossmann-like Domain"/>
    <property type="match status" value="1"/>
</dbReference>
<dbReference type="PANTHER" id="PTHR43975">
    <property type="entry name" value="ZGC:101858"/>
    <property type="match status" value="1"/>
</dbReference>
<protein>
    <submittedName>
        <fullName evidence="1">3-ketoacyl-ACP reductase</fullName>
    </submittedName>
</protein>
<dbReference type="InterPro" id="IPR002347">
    <property type="entry name" value="SDR_fam"/>
</dbReference>
<dbReference type="AlphaFoldDB" id="A0A2T7UW66"/>
<gene>
    <name evidence="1" type="ORF">DDE23_05785</name>
</gene>
<dbReference type="Proteomes" id="UP000244810">
    <property type="component" value="Unassembled WGS sequence"/>
</dbReference>
<evidence type="ECO:0000313" key="2">
    <source>
        <dbReference type="Proteomes" id="UP000244810"/>
    </source>
</evidence>
<dbReference type="PANTHER" id="PTHR43975:SF2">
    <property type="entry name" value="EG:BACR7A4.14 PROTEIN-RELATED"/>
    <property type="match status" value="1"/>
</dbReference>
<dbReference type="Pfam" id="PF00106">
    <property type="entry name" value="adh_short"/>
    <property type="match status" value="1"/>
</dbReference>
<dbReference type="PRINTS" id="PR00081">
    <property type="entry name" value="GDHRDH"/>
</dbReference>
<dbReference type="SUPFAM" id="SSF51735">
    <property type="entry name" value="NAD(P)-binding Rossmann-fold domains"/>
    <property type="match status" value="1"/>
</dbReference>
<dbReference type="Pfam" id="PF13561">
    <property type="entry name" value="adh_short_C2"/>
    <property type="match status" value="1"/>
</dbReference>
<organism evidence="1 2">
    <name type="scientific">Pararhodobacter aggregans</name>
    <dbReference type="NCBI Taxonomy" id="404875"/>
    <lineage>
        <taxon>Bacteria</taxon>
        <taxon>Pseudomonadati</taxon>
        <taxon>Pseudomonadota</taxon>
        <taxon>Alphaproteobacteria</taxon>
        <taxon>Rhodobacterales</taxon>
        <taxon>Paracoccaceae</taxon>
        <taxon>Pararhodobacter</taxon>
    </lineage>
</organism>
<sequence>MTYAVTGVASGIGAELAQVLKAQGHRVLGFDIRDTAANLDRFIPLDLNDPVSIAHAVRIVGEPLDGLCNNAGLPPRLGLEETILQVNYLGTRAFTGAMMRWFRPGASVVNLASRAGQGWRDGVEQVRRLSEIRRRDDIARFIALEGIDATRCYNLSKEAVILWTIAETEAMIARGLRMNSLSPGAIATGIFGDFQKAFGEVVARNIARAGRPGTPREVAETAAFLLSPASGWIKGADIAIDGGMGAFNLSDALDLRRIGLRPEDLQP</sequence>